<dbReference type="InterPro" id="IPR044213">
    <property type="entry name" value="At2g44920-like"/>
</dbReference>
<evidence type="ECO:0000313" key="2">
    <source>
        <dbReference type="EMBL" id="WNZ24609.1"/>
    </source>
</evidence>
<dbReference type="PANTHER" id="PTHR47200">
    <property type="entry name" value="THYLAKOID LUMENAL 15 KDA PROTEIN 1, CHLOROPLASTIC"/>
    <property type="match status" value="1"/>
</dbReference>
<accession>A0AA96WGF9</accession>
<keyword evidence="1" id="KW-0472">Membrane</keyword>
<reference evidence="2" key="1">
    <citation type="submission" date="2020-05" db="EMBL/GenBank/DDBJ databases">
        <authorList>
            <person name="Zhu T."/>
            <person name="Keshari N."/>
            <person name="Lu X."/>
        </authorList>
    </citation>
    <scope>NUCLEOTIDE SEQUENCE</scope>
    <source>
        <strain evidence="2">NK1-12</strain>
    </source>
</reference>
<dbReference type="InterPro" id="IPR001646">
    <property type="entry name" value="5peptide_repeat"/>
</dbReference>
<dbReference type="RefSeq" id="WP_316430486.1">
    <property type="nucleotide sequence ID" value="NZ_CP053586.1"/>
</dbReference>
<feature type="transmembrane region" description="Helical" evidence="1">
    <location>
        <begin position="201"/>
        <end position="220"/>
    </location>
</feature>
<dbReference type="Gene3D" id="2.160.20.80">
    <property type="entry name" value="E3 ubiquitin-protein ligase SopA"/>
    <property type="match status" value="2"/>
</dbReference>
<feature type="transmembrane region" description="Helical" evidence="1">
    <location>
        <begin position="110"/>
        <end position="127"/>
    </location>
</feature>
<feature type="transmembrane region" description="Helical" evidence="1">
    <location>
        <begin position="226"/>
        <end position="245"/>
    </location>
</feature>
<sequence>MNKQELLNLYHQGERNFRKQDLRGQSFVGQDLSGADFSGSDIRGTDFSQAVLRGANFTNVQAGLQQSEAILLLVFLVLVAVLLGAVAGFVGTLLNLELRAFTNSFQEVTAGWAMVMLLLAFAFISVLEGITTGFSVFALAFMVTVGIAAIGPILSTLINPLSIAVSSAIAQALTIVCAVSGATVMATIAALAAFRTFNLQAGLGVAGAYLLTFGYIVAATDIVTSIVPVVPAVMALSIYLGWRALQGDPKQVVIRRLATTLTARWGTSFRQADLTKANFSHAQLNHTNFDDANLTRVCWTGSHPEAVELTGFYNS</sequence>
<dbReference type="SUPFAM" id="SSF141571">
    <property type="entry name" value="Pentapeptide repeat-like"/>
    <property type="match status" value="1"/>
</dbReference>
<dbReference type="Pfam" id="PF00805">
    <property type="entry name" value="Pentapeptide"/>
    <property type="match status" value="2"/>
</dbReference>
<name>A0AA96WGF9_9CYAN</name>
<proteinExistence type="predicted"/>
<organism evidence="2">
    <name type="scientific">Leptolyngbya sp. NK1-12</name>
    <dbReference type="NCBI Taxonomy" id="2547451"/>
    <lineage>
        <taxon>Bacteria</taxon>
        <taxon>Bacillati</taxon>
        <taxon>Cyanobacteriota</taxon>
        <taxon>Cyanophyceae</taxon>
        <taxon>Leptolyngbyales</taxon>
        <taxon>Leptolyngbyaceae</taxon>
        <taxon>Leptolyngbya group</taxon>
        <taxon>Leptolyngbya</taxon>
    </lineage>
</organism>
<evidence type="ECO:0000256" key="1">
    <source>
        <dbReference type="SAM" id="Phobius"/>
    </source>
</evidence>
<feature type="transmembrane region" description="Helical" evidence="1">
    <location>
        <begin position="134"/>
        <end position="158"/>
    </location>
</feature>
<feature type="transmembrane region" description="Helical" evidence="1">
    <location>
        <begin position="69"/>
        <end position="90"/>
    </location>
</feature>
<keyword evidence="1" id="KW-1133">Transmembrane helix</keyword>
<dbReference type="EMBL" id="CP053586">
    <property type="protein sequence ID" value="WNZ24609.1"/>
    <property type="molecule type" value="Genomic_DNA"/>
</dbReference>
<dbReference type="AlphaFoldDB" id="A0AA96WGF9"/>
<gene>
    <name evidence="2" type="ORF">HJG54_18295</name>
</gene>
<keyword evidence="1" id="KW-0812">Transmembrane</keyword>
<protein>
    <submittedName>
        <fullName evidence="2">Pentapeptide repeat-containing protein</fullName>
    </submittedName>
</protein>
<feature type="transmembrane region" description="Helical" evidence="1">
    <location>
        <begin position="170"/>
        <end position="194"/>
    </location>
</feature>
<dbReference type="PANTHER" id="PTHR47200:SF2">
    <property type="entry name" value="THYLAKOID LUMENAL 15 KDA PROTEIN 1, CHLOROPLASTIC"/>
    <property type="match status" value="1"/>
</dbReference>